<feature type="compositionally biased region" description="Low complexity" evidence="1">
    <location>
        <begin position="1059"/>
        <end position="1069"/>
    </location>
</feature>
<feature type="region of interest" description="Disordered" evidence="1">
    <location>
        <begin position="973"/>
        <end position="1070"/>
    </location>
</feature>
<feature type="compositionally biased region" description="Low complexity" evidence="1">
    <location>
        <begin position="1118"/>
        <end position="1127"/>
    </location>
</feature>
<feature type="compositionally biased region" description="Pro residues" evidence="1">
    <location>
        <begin position="1236"/>
        <end position="1249"/>
    </location>
</feature>
<dbReference type="SUPFAM" id="SSF69322">
    <property type="entry name" value="Tricorn protease domain 2"/>
    <property type="match status" value="1"/>
</dbReference>
<dbReference type="Proteomes" id="UP000007264">
    <property type="component" value="Unassembled WGS sequence"/>
</dbReference>
<dbReference type="EMBL" id="AGSI01000004">
    <property type="protein sequence ID" value="EIE25272.1"/>
    <property type="molecule type" value="Genomic_DNA"/>
</dbReference>
<comment type="caution">
    <text evidence="2">The sequence shown here is derived from an EMBL/GenBank/DDBJ whole genome shotgun (WGS) entry which is preliminary data.</text>
</comment>
<dbReference type="STRING" id="574566.I0Z3Q3"/>
<keyword evidence="3" id="KW-1185">Reference proteome</keyword>
<proteinExistence type="predicted"/>
<dbReference type="KEGG" id="csl:COCSUDRAFT_65173"/>
<organism evidence="2 3">
    <name type="scientific">Coccomyxa subellipsoidea (strain C-169)</name>
    <name type="common">Green microalga</name>
    <dbReference type="NCBI Taxonomy" id="574566"/>
    <lineage>
        <taxon>Eukaryota</taxon>
        <taxon>Viridiplantae</taxon>
        <taxon>Chlorophyta</taxon>
        <taxon>core chlorophytes</taxon>
        <taxon>Trebouxiophyceae</taxon>
        <taxon>Trebouxiophyceae incertae sedis</taxon>
        <taxon>Coccomyxaceae</taxon>
        <taxon>Coccomyxa</taxon>
        <taxon>Coccomyxa subellipsoidea</taxon>
    </lineage>
</organism>
<evidence type="ECO:0000313" key="2">
    <source>
        <dbReference type="EMBL" id="EIE25272.1"/>
    </source>
</evidence>
<reference evidence="2 3" key="1">
    <citation type="journal article" date="2012" name="Genome Biol.">
        <title>The genome of the polar eukaryotic microalga coccomyxa subellipsoidea reveals traits of cold adaptation.</title>
        <authorList>
            <person name="Blanc G."/>
            <person name="Agarkova I."/>
            <person name="Grimwood J."/>
            <person name="Kuo A."/>
            <person name="Brueggeman A."/>
            <person name="Dunigan D."/>
            <person name="Gurnon J."/>
            <person name="Ladunga I."/>
            <person name="Lindquist E."/>
            <person name="Lucas S."/>
            <person name="Pangilinan J."/>
            <person name="Proschold T."/>
            <person name="Salamov A."/>
            <person name="Schmutz J."/>
            <person name="Weeks D."/>
            <person name="Yamada T."/>
            <person name="Claverie J.M."/>
            <person name="Grigoriev I."/>
            <person name="Van Etten J."/>
            <person name="Lomsadze A."/>
            <person name="Borodovsky M."/>
        </authorList>
    </citation>
    <scope>NUCLEOTIDE SEQUENCE [LARGE SCALE GENOMIC DNA]</scope>
    <source>
        <strain evidence="2 3">C-169</strain>
    </source>
</reference>
<feature type="compositionally biased region" description="Low complexity" evidence="1">
    <location>
        <begin position="1150"/>
        <end position="1168"/>
    </location>
</feature>
<name>I0Z3Q3_COCSC</name>
<dbReference type="RefSeq" id="XP_005649816.1">
    <property type="nucleotide sequence ID" value="XM_005649759.1"/>
</dbReference>
<dbReference type="eggNOG" id="ENOG502RF6V">
    <property type="taxonomic scope" value="Eukaryota"/>
</dbReference>
<evidence type="ECO:0000256" key="1">
    <source>
        <dbReference type="SAM" id="MobiDB-lite"/>
    </source>
</evidence>
<gene>
    <name evidence="2" type="ORF">COCSUDRAFT_65173</name>
</gene>
<feature type="compositionally biased region" description="Polar residues" evidence="1">
    <location>
        <begin position="1018"/>
        <end position="1034"/>
    </location>
</feature>
<accession>I0Z3Q3</accession>
<protein>
    <submittedName>
        <fullName evidence="2">Uncharacterized protein</fullName>
    </submittedName>
</protein>
<dbReference type="GeneID" id="17043274"/>
<sequence length="1426" mass="147364">MDDAEASLGVYAEFDLQSGCKLGSTEASGTSLVMSYSPEGSQLLVLTAERSIVAFSLPGWKRRVLVPPSSRYNMQKAHMAVLPDKAGNSVVFCQNGSTSVRCVSMAGKATAKGSKEKPGGQLKSDLKRPIVALAASHTERQSLLLLHADALIAVGTGSGTVAAYDAVGSTEPRLIGVSSTSGPVQSVSISLAPSRVLAAVQDVRGEVHLEAWSILFGADRTTWLHEKVVPDRLNEVCGASTSSTSLLPGATQLQKPSASWQALWTVSPCSAQASVGLAWQARCLHVHPSLGLAVVQHTGTGHWDSVQSVPIGRLSPADADAAQRLLSISVLRLCWPLNAASIAPLHSSLHFWAGQGTSNVSKRLSFKPRIYLLEGGQLAAYSLGTGQMSEVAALPRKGASGQGLSARRLVCSLKADASLVFFLATSPAGLLCSFFIANHRAKGPAASTEFTLLSPSSPSKAVWTAQGASGAFAGLEDEQYAVLSNSGNTVRVYATQPSEGKPSMLRKLELGFGGAAALFPGPPWASLPRPGAAQDAGGRGVITWASHQDGLCLGELAGSVRQGTSYVGSYGSSLQASRSLPLAPLESILQVAWQGLLDESGGGSVMDDTGAGKASIAAAVLTSRRLLLVSATLRPLCAFSPSPSDAPITSFLWLGPALLFCNSAHQVDPVRQLAWDGHVASVCSLGGGPPAVLAGALADRLLVGRGGAGVSSRQVALLPSLLLGWASLAACSILPGGWWRARQEMATLIASYDSSTVDETLLSALVGAGASKAALALAKHQVGGVYEKGLAATEGHWEELVSAALAAHRQSPQYPRPPARGSEEWARLVGLGRAAAAYGQCAAARQLWEAAAAWPELLGFCALQGDFDAVRGYCNSEDPEVKALAKTLMVLSEDRFRSATAVGASPRPSDWQISFDEQGITGDTEGEEAWQVAPAGSVPNMDIAPAPGSTSVTMIPQMDPTLLEGYLGLGQAPERGASGVSPWHMGDELGADEDDGGFMEASPIDRTPGDDEGANPYTAGQDTSAGRRSGNNAQEAAHAAFTQDKDTGFYSSDEDEDSQSTTSLSTTTSNAGPKFKVVIKDKDAAAPSTTDAGTLWAAAQSLRLSAQPPSFSDPARPLRSALSGSDSRLSDSDFKVSPAKSGAATPASLPPRGAGISPGASSSSSPGMLPLPPLGHVSPLLQPPVSSRGGSVPPKAQANLFGAARGGGRPLAMSAPAPPPMIPEDLFAQPGALPAAPLPTPPSPAPAPPAGAADEKDVSSSHEGGVQHMESGRWNEAATAFVDALHHAKGKAVPREAQYLAAVRLCKEASDMSKSASAKLMRFAAALDLDPKHQRALAQTAIARNMAVGNYGYAATQLESLVAISVGHVPDSFLQQLQQLLKDCDKHGSTDADISADEDTTTFPEIVGASTTSAEVSEFVDALLRA</sequence>
<dbReference type="OrthoDB" id="511390at2759"/>
<evidence type="ECO:0000313" key="3">
    <source>
        <dbReference type="Proteomes" id="UP000007264"/>
    </source>
</evidence>
<feature type="compositionally biased region" description="Low complexity" evidence="1">
    <location>
        <begin position="1183"/>
        <end position="1194"/>
    </location>
</feature>
<feature type="region of interest" description="Disordered" evidence="1">
    <location>
        <begin position="1106"/>
        <end position="1268"/>
    </location>
</feature>